<keyword evidence="1" id="KW-0677">Repeat</keyword>
<evidence type="ECO:0000313" key="4">
    <source>
        <dbReference type="Proteomes" id="UP000813018"/>
    </source>
</evidence>
<dbReference type="Pfam" id="PF00932">
    <property type="entry name" value="LTD"/>
    <property type="match status" value="1"/>
</dbReference>
<evidence type="ECO:0000259" key="2">
    <source>
        <dbReference type="PROSITE" id="PS51841"/>
    </source>
</evidence>
<dbReference type="NCBIfam" id="NF038032">
    <property type="entry name" value="CehA_McbA_metalo"/>
    <property type="match status" value="1"/>
</dbReference>
<sequence>MMNSYLSRALYLLLLIIGVLPAFSANGQVIISQYYEGGGVNKWIELTNLGATEVNTGTQGLKLAAWQKSGDTGTIGITGSPSNTLPLTVKIPAYGSVLIGRTDNGTEVLYLTASSAAQTSNSVINFNGNDGIALLNSSDNIIDAFGHGINAKDISYVRNPNVLNPNANFTLTEWASVSIDIVQDADDLDDSNRLGVHRAANLPACTTPTSQPTGLVFNTTTTNNISGSFTGASGSSEYLVVMSTASALTAQPTDGTVYSAGTNLGGGVVIGRGTATSFTVAGLAPGTTYNFFVYSLASAGCTGGPLYLAANPLAGSNTTATPPVCAAPAGQPSNFGITYYTATKIQGKFDAFAGVDEYLIVMSNTSSLSEAPVNGTSYQLGAALGNGKVIHKSHTTFFTQSDLEPNTTYYFHVFAVSSNCTGGPLYLTGSPLTGSQQTRELNSGILNFYYGNLHAHSSYSDGNKDDGTKTPIDNYAYAQEGMRMDFLGISEHNHTGAGMHLSKWQLGINEAKAATSSNFVALYGMEWGTISGGGHVIVYGLDSLVNWEHGQYQIYVPKSTYTGASGLFNRVNKHGKNAIAYLAHPGTSDYNNLAAGYDELSDRAIVGTAVESGPAFSTNTSYSNPGSSMSYLGYYNRMLSKGYYLGPVIDHDNHNFTFGRTAKSRLVVMAPELSEDYLLEGLKSMRFYATQDYDTKVYFTINSQPMGSVFTDRYAPQITVNTDTSTPVTSIKLMHGVPGSGVYATTLTTSSGPSLTYTDDRLANLATGYYYLDITQDNGSRTVTSPIWYTRNDNAVLGVNDEVNIAAKFSVWPNPTTGYFRMSLDLRKKENVQVRVINLTGQVVLEEALAGASGYVERQLDLTNAAKGLYIVQVQIGSKVLARKIMVR</sequence>
<dbReference type="NCBIfam" id="TIGR04183">
    <property type="entry name" value="Por_Secre_tail"/>
    <property type="match status" value="1"/>
</dbReference>
<dbReference type="PANTHER" id="PTHR46708:SF2">
    <property type="entry name" value="FIBRONECTIN TYPE-III DOMAIN-CONTAINING PROTEIN"/>
    <property type="match status" value="1"/>
</dbReference>
<evidence type="ECO:0000313" key="3">
    <source>
        <dbReference type="EMBL" id="MBW7467075.1"/>
    </source>
</evidence>
<proteinExistence type="predicted"/>
<evidence type="ECO:0000256" key="1">
    <source>
        <dbReference type="ARBA" id="ARBA00022737"/>
    </source>
</evidence>
<dbReference type="InterPro" id="IPR036116">
    <property type="entry name" value="FN3_sf"/>
</dbReference>
<dbReference type="Gene3D" id="3.20.20.140">
    <property type="entry name" value="Metal-dependent hydrolases"/>
    <property type="match status" value="1"/>
</dbReference>
<dbReference type="Proteomes" id="UP000813018">
    <property type="component" value="Unassembled WGS sequence"/>
</dbReference>
<dbReference type="SUPFAM" id="SSF89550">
    <property type="entry name" value="PHP domain-like"/>
    <property type="match status" value="1"/>
</dbReference>
<dbReference type="PROSITE" id="PS51841">
    <property type="entry name" value="LTD"/>
    <property type="match status" value="1"/>
</dbReference>
<dbReference type="InterPro" id="IPR026444">
    <property type="entry name" value="Secre_tail"/>
</dbReference>
<keyword evidence="4" id="KW-1185">Reference proteome</keyword>
<dbReference type="PANTHER" id="PTHR46708">
    <property type="entry name" value="TENASCIN"/>
    <property type="match status" value="1"/>
</dbReference>
<protein>
    <submittedName>
        <fullName evidence="3">CehA/McbA family metallohydrolase</fullName>
    </submittedName>
</protein>
<reference evidence="3 4" key="1">
    <citation type="journal article" date="2016" name="Int. J. Syst. Evol. Microbiol.">
        <title>Pontibacter aydingkolensis sp. nov., isolated from soil of a salt lake.</title>
        <authorList>
            <person name="Osman G."/>
            <person name="Zhang T."/>
            <person name="Lou K."/>
            <person name="Gao Y."/>
            <person name="Chang W."/>
            <person name="Lin Q."/>
            <person name="Yang H.M."/>
            <person name="Huo X.D."/>
            <person name="Wang N."/>
        </authorList>
    </citation>
    <scope>NUCLEOTIDE SEQUENCE [LARGE SCALE GENOMIC DNA]</scope>
    <source>
        <strain evidence="3 4">KACC 19255</strain>
    </source>
</reference>
<dbReference type="InterPro" id="IPR013783">
    <property type="entry name" value="Ig-like_fold"/>
</dbReference>
<accession>A0ABS7CTD5</accession>
<dbReference type="RefSeq" id="WP_219876954.1">
    <property type="nucleotide sequence ID" value="NZ_JAHYXK010000005.1"/>
</dbReference>
<dbReference type="InterPro" id="IPR016195">
    <property type="entry name" value="Pol/histidinol_Pase-like"/>
</dbReference>
<dbReference type="Gene3D" id="2.60.40.10">
    <property type="entry name" value="Immunoglobulins"/>
    <property type="match status" value="2"/>
</dbReference>
<dbReference type="SMART" id="SM00060">
    <property type="entry name" value="FN3"/>
    <property type="match status" value="2"/>
</dbReference>
<organism evidence="3 4">
    <name type="scientific">Pontibacter aydingkolensis</name>
    <dbReference type="NCBI Taxonomy" id="1911536"/>
    <lineage>
        <taxon>Bacteria</taxon>
        <taxon>Pseudomonadati</taxon>
        <taxon>Bacteroidota</taxon>
        <taxon>Cytophagia</taxon>
        <taxon>Cytophagales</taxon>
        <taxon>Hymenobacteraceae</taxon>
        <taxon>Pontibacter</taxon>
    </lineage>
</organism>
<dbReference type="InterPro" id="IPR003961">
    <property type="entry name" value="FN3_dom"/>
</dbReference>
<comment type="caution">
    <text evidence="3">The sequence shown here is derived from an EMBL/GenBank/DDBJ whole genome shotgun (WGS) entry which is preliminary data.</text>
</comment>
<gene>
    <name evidence="3" type="ORF">K0O23_08335</name>
</gene>
<dbReference type="InterPro" id="IPR050991">
    <property type="entry name" value="ECM_Regulatory_Proteins"/>
</dbReference>
<dbReference type="SUPFAM" id="SSF49265">
    <property type="entry name" value="Fibronectin type III"/>
    <property type="match status" value="1"/>
</dbReference>
<dbReference type="InterPro" id="IPR001322">
    <property type="entry name" value="Lamin_tail_dom"/>
</dbReference>
<name>A0ABS7CTD5_9BACT</name>
<dbReference type="Pfam" id="PF18962">
    <property type="entry name" value="Por_Secre_tail"/>
    <property type="match status" value="1"/>
</dbReference>
<feature type="domain" description="LTD" evidence="2">
    <location>
        <begin position="17"/>
        <end position="151"/>
    </location>
</feature>
<dbReference type="EMBL" id="JAHYXK010000005">
    <property type="protein sequence ID" value="MBW7467075.1"/>
    <property type="molecule type" value="Genomic_DNA"/>
</dbReference>